<reference evidence="4 5" key="1">
    <citation type="submission" date="2016-04" db="EMBL/GenBank/DDBJ databases">
        <authorList>
            <person name="Chen L."/>
            <person name="Zhuang W."/>
            <person name="Wang G."/>
        </authorList>
    </citation>
    <scope>NUCLEOTIDE SEQUENCE [LARGE SCALE GENOMIC DNA]</scope>
    <source>
        <strain evidence="5">GR20</strain>
    </source>
</reference>
<gene>
    <name evidence="4" type="ORF">A4D02_23055</name>
</gene>
<dbReference type="Pfam" id="PF01408">
    <property type="entry name" value="GFO_IDH_MocA"/>
    <property type="match status" value="1"/>
</dbReference>
<dbReference type="SUPFAM" id="SSF51735">
    <property type="entry name" value="NAD(P)-binding Rossmann-fold domains"/>
    <property type="match status" value="1"/>
</dbReference>
<dbReference type="PANTHER" id="PTHR43818:SF11">
    <property type="entry name" value="BCDNA.GH03377"/>
    <property type="match status" value="1"/>
</dbReference>
<dbReference type="Pfam" id="PF16490">
    <property type="entry name" value="Oxidoreduct_C"/>
    <property type="match status" value="1"/>
</dbReference>
<dbReference type="InterPro" id="IPR050463">
    <property type="entry name" value="Gfo/Idh/MocA_oxidrdct_glycsds"/>
</dbReference>
<dbReference type="Gene3D" id="3.40.50.720">
    <property type="entry name" value="NAD(P)-binding Rossmann-like Domain"/>
    <property type="match status" value="1"/>
</dbReference>
<feature type="domain" description="Gfo/Idh/MocA-like oxidoreductase N-terminal" evidence="2">
    <location>
        <begin position="88"/>
        <end position="158"/>
    </location>
</feature>
<dbReference type="Proteomes" id="UP000192277">
    <property type="component" value="Unassembled WGS sequence"/>
</dbReference>
<dbReference type="InterPro" id="IPR032459">
    <property type="entry name" value="Oxidoreduct_C"/>
</dbReference>
<accession>A0ABX3P249</accession>
<dbReference type="RefSeq" id="WP_014218186.1">
    <property type="nucleotide sequence ID" value="NZ_LWBO01000003.1"/>
</dbReference>
<evidence type="ECO:0000256" key="1">
    <source>
        <dbReference type="ARBA" id="ARBA00023002"/>
    </source>
</evidence>
<dbReference type="PROSITE" id="PS51257">
    <property type="entry name" value="PROKAR_LIPOPROTEIN"/>
    <property type="match status" value="1"/>
</dbReference>
<evidence type="ECO:0000259" key="3">
    <source>
        <dbReference type="Pfam" id="PF16490"/>
    </source>
</evidence>
<sequence>MKKITGISLLLIVSIMMSCSEQQKQTSKTIQLITLDPGHFHAALVQKSMYDDVDSVVHVYAPGGSDLQLHLDKINGYNARQDKPTRWKEEVYTGPDFFEKMVAEKKGNVVVLSGDNQKKADYILKSLQNGFNVFADKPMAINSSQFEELKQAFDAAGKNKLLLYDIMTERFEITNKLLRELSMEPEIFGALEKGTLADPAVVKTSIHYFYKFVSGNVLTRPEWFFDASQQGEGITDVMTHLVDLVQWECFPEQTIDYAKDIQLDAAKHWTTDLSLNQFKTVTKAAAFPAFLKSSAANDTLLKIFYNGEINYTIKGVHARTTALWDYQAPAGGDNYYALMKGTKARLVIKQGAAEKYKPVLYLEPVDKKLDPTEAFKKIQAKYPGVELMKTATGWQVVTSTYTEGHEEHFARVTQNFLQYLKNKNMPAWEVPNMLAKYFITTSALQLAEKNHL</sequence>
<organism evidence="4 5">
    <name type="scientific">Niastella koreensis</name>
    <dbReference type="NCBI Taxonomy" id="354356"/>
    <lineage>
        <taxon>Bacteria</taxon>
        <taxon>Pseudomonadati</taxon>
        <taxon>Bacteroidota</taxon>
        <taxon>Chitinophagia</taxon>
        <taxon>Chitinophagales</taxon>
        <taxon>Chitinophagaceae</taxon>
        <taxon>Niastella</taxon>
    </lineage>
</organism>
<evidence type="ECO:0000313" key="5">
    <source>
        <dbReference type="Proteomes" id="UP000192277"/>
    </source>
</evidence>
<comment type="caution">
    <text evidence="4">The sequence shown here is derived from an EMBL/GenBank/DDBJ whole genome shotgun (WGS) entry which is preliminary data.</text>
</comment>
<dbReference type="EMBL" id="LWBO01000003">
    <property type="protein sequence ID" value="OQP53272.1"/>
    <property type="molecule type" value="Genomic_DNA"/>
</dbReference>
<dbReference type="PANTHER" id="PTHR43818">
    <property type="entry name" value="BCDNA.GH03377"/>
    <property type="match status" value="1"/>
</dbReference>
<keyword evidence="5" id="KW-1185">Reference proteome</keyword>
<proteinExistence type="predicted"/>
<dbReference type="InterPro" id="IPR036291">
    <property type="entry name" value="NAD(P)-bd_dom_sf"/>
</dbReference>
<protein>
    <submittedName>
        <fullName evidence="4">Oxidoreductase</fullName>
    </submittedName>
</protein>
<keyword evidence="1" id="KW-0560">Oxidoreductase</keyword>
<evidence type="ECO:0000259" key="2">
    <source>
        <dbReference type="Pfam" id="PF01408"/>
    </source>
</evidence>
<feature type="domain" description="Putative oxidoreductase C-terminal" evidence="3">
    <location>
        <begin position="178"/>
        <end position="447"/>
    </location>
</feature>
<evidence type="ECO:0000313" key="4">
    <source>
        <dbReference type="EMBL" id="OQP53272.1"/>
    </source>
</evidence>
<name>A0ABX3P249_9BACT</name>
<dbReference type="InterPro" id="IPR000683">
    <property type="entry name" value="Gfo/Idh/MocA-like_OxRdtase_N"/>
</dbReference>